<evidence type="ECO:0000313" key="2">
    <source>
        <dbReference type="EMBL" id="OGM80018.1"/>
    </source>
</evidence>
<evidence type="ECO:0000256" key="1">
    <source>
        <dbReference type="SAM" id="Phobius"/>
    </source>
</evidence>
<reference evidence="2 3" key="1">
    <citation type="journal article" date="2016" name="Nat. Commun.">
        <title>Thousands of microbial genomes shed light on interconnected biogeochemical processes in an aquifer system.</title>
        <authorList>
            <person name="Anantharaman K."/>
            <person name="Brown C.T."/>
            <person name="Hug L.A."/>
            <person name="Sharon I."/>
            <person name="Castelle C.J."/>
            <person name="Probst A.J."/>
            <person name="Thomas B.C."/>
            <person name="Singh A."/>
            <person name="Wilkins M.J."/>
            <person name="Karaoz U."/>
            <person name="Brodie E.L."/>
            <person name="Williams K.H."/>
            <person name="Hubbard S.S."/>
            <person name="Banfield J.F."/>
        </authorList>
    </citation>
    <scope>NUCLEOTIDE SEQUENCE [LARGE SCALE GENOMIC DNA]</scope>
</reference>
<name>A0A1F8CWC4_9BACT</name>
<feature type="transmembrane region" description="Helical" evidence="1">
    <location>
        <begin position="6"/>
        <end position="31"/>
    </location>
</feature>
<accession>A0A1F8CWC4</accession>
<gene>
    <name evidence="2" type="ORF">A2382_05020</name>
</gene>
<dbReference type="STRING" id="1802538.A2382_05020"/>
<proteinExistence type="predicted"/>
<evidence type="ECO:0000313" key="3">
    <source>
        <dbReference type="Proteomes" id="UP000178999"/>
    </source>
</evidence>
<comment type="caution">
    <text evidence="2">The sequence shown here is derived from an EMBL/GenBank/DDBJ whole genome shotgun (WGS) entry which is preliminary data.</text>
</comment>
<dbReference type="Proteomes" id="UP000178999">
    <property type="component" value="Unassembled WGS sequence"/>
</dbReference>
<keyword evidence="1" id="KW-0812">Transmembrane</keyword>
<organism evidence="2 3">
    <name type="scientific">Candidatus Woesebacteria bacterium RIFOXYB1_FULL_38_16</name>
    <dbReference type="NCBI Taxonomy" id="1802538"/>
    <lineage>
        <taxon>Bacteria</taxon>
        <taxon>Candidatus Woeseibacteriota</taxon>
    </lineage>
</organism>
<dbReference type="AlphaFoldDB" id="A0A1F8CWC4"/>
<sequence length="86" mass="9400">MEGVQTLLIIVVIALTVLLIVVGMQVVGILLDTRRALRRLNSILDDAIIGGGLISPGKLTGIVEMFRRKKKMQTHGSSHDEPLKEI</sequence>
<keyword evidence="1" id="KW-1133">Transmembrane helix</keyword>
<protein>
    <submittedName>
        <fullName evidence="2">Uncharacterized protein</fullName>
    </submittedName>
</protein>
<keyword evidence="1" id="KW-0472">Membrane</keyword>
<dbReference type="EMBL" id="MGHY01000005">
    <property type="protein sequence ID" value="OGM80018.1"/>
    <property type="molecule type" value="Genomic_DNA"/>
</dbReference>